<evidence type="ECO:0000313" key="1">
    <source>
        <dbReference type="EMBL" id="KAK3054505.1"/>
    </source>
</evidence>
<gene>
    <name evidence="1" type="ORF">LTS18_011980</name>
</gene>
<organism evidence="1 2">
    <name type="scientific">Coniosporium uncinatum</name>
    <dbReference type="NCBI Taxonomy" id="93489"/>
    <lineage>
        <taxon>Eukaryota</taxon>
        <taxon>Fungi</taxon>
        <taxon>Dikarya</taxon>
        <taxon>Ascomycota</taxon>
        <taxon>Pezizomycotina</taxon>
        <taxon>Dothideomycetes</taxon>
        <taxon>Dothideomycetes incertae sedis</taxon>
        <taxon>Coniosporium</taxon>
    </lineage>
</organism>
<accession>A0ACC3CXW6</accession>
<reference evidence="1" key="1">
    <citation type="submission" date="2024-09" db="EMBL/GenBank/DDBJ databases">
        <title>Black Yeasts Isolated from many extreme environments.</title>
        <authorList>
            <person name="Coleine C."/>
            <person name="Stajich J.E."/>
            <person name="Selbmann L."/>
        </authorList>
    </citation>
    <scope>NUCLEOTIDE SEQUENCE</scope>
    <source>
        <strain evidence="1">CCFEE 5737</strain>
    </source>
</reference>
<protein>
    <submittedName>
        <fullName evidence="1">Uncharacterized protein</fullName>
    </submittedName>
</protein>
<dbReference type="EMBL" id="JAWDJW010009859">
    <property type="protein sequence ID" value="KAK3054505.1"/>
    <property type="molecule type" value="Genomic_DNA"/>
</dbReference>
<feature type="non-terminal residue" evidence="1">
    <location>
        <position position="1"/>
    </location>
</feature>
<proteinExistence type="predicted"/>
<sequence>LWSIAVCEGDPWTTKSTATPPFFFDFTTASPRVVIHVIGPSMGYYVQVRDNYDPTQSRTLATEVQVGWLTIAMTKAHLVLLVSQNYLDNSSQEFSCQTWVGAVLKRLREMGYLSQKNRSKGVNGMVDATLEAEDGPWT</sequence>
<comment type="caution">
    <text evidence="1">The sequence shown here is derived from an EMBL/GenBank/DDBJ whole genome shotgun (WGS) entry which is preliminary data.</text>
</comment>
<name>A0ACC3CXW6_9PEZI</name>
<evidence type="ECO:0000313" key="2">
    <source>
        <dbReference type="Proteomes" id="UP001186974"/>
    </source>
</evidence>
<dbReference type="Proteomes" id="UP001186974">
    <property type="component" value="Unassembled WGS sequence"/>
</dbReference>
<keyword evidence="2" id="KW-1185">Reference proteome</keyword>